<dbReference type="Gene3D" id="3.40.190.290">
    <property type="match status" value="1"/>
</dbReference>
<feature type="domain" description="HTH lysR-type" evidence="5">
    <location>
        <begin position="32"/>
        <end position="89"/>
    </location>
</feature>
<sequence>MFVCRKKHFSGEMVIIGKMSKAERNEMMRADISLDLYRIFCAVVRTGNMSRAAKELYISQPAVSMAVRQLEERMGGELLVRTARGVYPTAEGKTLYTYLSQAMGLIQAAEDKYFQMLHMETGELKIGASDSVIAHFLLPYLEQYHKHFPDISIKVTNKTTYESLRLLRNGSVDVCFVNLPIEGESDLDVTPCMDIQDVLIGGERYRPLAQVGMDVRSLPKYPLLLLEDLSNSRRCLDKYARENGVELNPILELGSSDLLVSFAKINLGLTFVIREFTEEALSSGGLYEIPLVPPVPKRQIGMVRLKEVAMPHALRGFVELMGLDKNGIDK</sequence>
<dbReference type="Pfam" id="PF03466">
    <property type="entry name" value="LysR_substrate"/>
    <property type="match status" value="1"/>
</dbReference>
<dbReference type="InterPro" id="IPR005119">
    <property type="entry name" value="LysR_subst-bd"/>
</dbReference>
<keyword evidence="2" id="KW-0805">Transcription regulation</keyword>
<dbReference type="InterPro" id="IPR000847">
    <property type="entry name" value="LysR_HTH_N"/>
</dbReference>
<dbReference type="Proteomes" id="UP000195455">
    <property type="component" value="Unassembled WGS sequence"/>
</dbReference>
<dbReference type="GO" id="GO:0000976">
    <property type="term" value="F:transcription cis-regulatory region binding"/>
    <property type="evidence" value="ECO:0007669"/>
    <property type="project" value="TreeGrafter"/>
</dbReference>
<dbReference type="PRINTS" id="PR00039">
    <property type="entry name" value="HTHLYSR"/>
</dbReference>
<dbReference type="PANTHER" id="PTHR30126">
    <property type="entry name" value="HTH-TYPE TRANSCRIPTIONAL REGULATOR"/>
    <property type="match status" value="1"/>
</dbReference>
<dbReference type="PROSITE" id="PS50931">
    <property type="entry name" value="HTH_LYSR"/>
    <property type="match status" value="1"/>
</dbReference>
<proteinExistence type="inferred from homology"/>
<dbReference type="PANTHER" id="PTHR30126:SF64">
    <property type="entry name" value="HTH-TYPE TRANSCRIPTIONAL REGULATOR CITR"/>
    <property type="match status" value="1"/>
</dbReference>
<dbReference type="Pfam" id="PF00126">
    <property type="entry name" value="HTH_1"/>
    <property type="match status" value="1"/>
</dbReference>
<name>A0A1Y3U470_9FIRM</name>
<comment type="similarity">
    <text evidence="1">Belongs to the LysR transcriptional regulatory family.</text>
</comment>
<dbReference type="EMBL" id="NFHM01000008">
    <property type="protein sequence ID" value="OUN43551.1"/>
    <property type="molecule type" value="Genomic_DNA"/>
</dbReference>
<dbReference type="FunFam" id="1.10.10.10:FF:000001">
    <property type="entry name" value="LysR family transcriptional regulator"/>
    <property type="match status" value="1"/>
</dbReference>
<comment type="caution">
    <text evidence="6">The sequence shown here is derived from an EMBL/GenBank/DDBJ whole genome shotgun (WGS) entry which is preliminary data.</text>
</comment>
<keyword evidence="3" id="KW-0238">DNA-binding</keyword>
<evidence type="ECO:0000256" key="3">
    <source>
        <dbReference type="ARBA" id="ARBA00023125"/>
    </source>
</evidence>
<dbReference type="InterPro" id="IPR036390">
    <property type="entry name" value="WH_DNA-bd_sf"/>
</dbReference>
<dbReference type="SUPFAM" id="SSF46785">
    <property type="entry name" value="Winged helix' DNA-binding domain"/>
    <property type="match status" value="1"/>
</dbReference>
<dbReference type="GO" id="GO:0003700">
    <property type="term" value="F:DNA-binding transcription factor activity"/>
    <property type="evidence" value="ECO:0007669"/>
    <property type="project" value="InterPro"/>
</dbReference>
<gene>
    <name evidence="6" type="ORF">B5G26_06825</name>
</gene>
<accession>A0A1Y3U470</accession>
<evidence type="ECO:0000256" key="1">
    <source>
        <dbReference type="ARBA" id="ARBA00009437"/>
    </source>
</evidence>
<organism evidence="6 7">
    <name type="scientific">Anaerotignum lactatifermentans</name>
    <dbReference type="NCBI Taxonomy" id="160404"/>
    <lineage>
        <taxon>Bacteria</taxon>
        <taxon>Bacillati</taxon>
        <taxon>Bacillota</taxon>
        <taxon>Clostridia</taxon>
        <taxon>Lachnospirales</taxon>
        <taxon>Anaerotignaceae</taxon>
        <taxon>Anaerotignum</taxon>
    </lineage>
</organism>
<evidence type="ECO:0000256" key="2">
    <source>
        <dbReference type="ARBA" id="ARBA00023015"/>
    </source>
</evidence>
<dbReference type="CDD" id="cd05466">
    <property type="entry name" value="PBP2_LTTR_substrate"/>
    <property type="match status" value="1"/>
</dbReference>
<evidence type="ECO:0000259" key="5">
    <source>
        <dbReference type="PROSITE" id="PS50931"/>
    </source>
</evidence>
<evidence type="ECO:0000256" key="4">
    <source>
        <dbReference type="ARBA" id="ARBA00023163"/>
    </source>
</evidence>
<evidence type="ECO:0000313" key="7">
    <source>
        <dbReference type="Proteomes" id="UP000195455"/>
    </source>
</evidence>
<dbReference type="SUPFAM" id="SSF53850">
    <property type="entry name" value="Periplasmic binding protein-like II"/>
    <property type="match status" value="1"/>
</dbReference>
<keyword evidence="4" id="KW-0804">Transcription</keyword>
<dbReference type="AlphaFoldDB" id="A0A1Y3U470"/>
<reference evidence="7" key="1">
    <citation type="submission" date="2017-04" db="EMBL/GenBank/DDBJ databases">
        <title>Function of individual gut microbiota members based on whole genome sequencing of pure cultures obtained from chicken caecum.</title>
        <authorList>
            <person name="Medvecky M."/>
            <person name="Cejkova D."/>
            <person name="Polansky O."/>
            <person name="Karasova D."/>
            <person name="Kubasova T."/>
            <person name="Cizek A."/>
            <person name="Rychlik I."/>
        </authorList>
    </citation>
    <scope>NUCLEOTIDE SEQUENCE [LARGE SCALE GENOMIC DNA]</scope>
    <source>
        <strain evidence="7">An75</strain>
    </source>
</reference>
<dbReference type="InterPro" id="IPR036388">
    <property type="entry name" value="WH-like_DNA-bd_sf"/>
</dbReference>
<protein>
    <recommendedName>
        <fullName evidence="5">HTH lysR-type domain-containing protein</fullName>
    </recommendedName>
</protein>
<evidence type="ECO:0000313" key="6">
    <source>
        <dbReference type="EMBL" id="OUN43551.1"/>
    </source>
</evidence>
<dbReference type="Gene3D" id="1.10.10.10">
    <property type="entry name" value="Winged helix-like DNA-binding domain superfamily/Winged helix DNA-binding domain"/>
    <property type="match status" value="1"/>
</dbReference>